<dbReference type="InterPro" id="IPR023393">
    <property type="entry name" value="START-like_dom_sf"/>
</dbReference>
<dbReference type="InterPro" id="IPR017455">
    <property type="entry name" value="Znf_FYVE-rel"/>
</dbReference>
<dbReference type="SUPFAM" id="SSF57903">
    <property type="entry name" value="FYVE/PHD zinc finger"/>
    <property type="match status" value="1"/>
</dbReference>
<feature type="domain" description="FYVE-type" evidence="6">
    <location>
        <begin position="314"/>
        <end position="383"/>
    </location>
</feature>
<organism evidence="7 8">
    <name type="scientific">Peronospora matthiolae</name>
    <dbReference type="NCBI Taxonomy" id="2874970"/>
    <lineage>
        <taxon>Eukaryota</taxon>
        <taxon>Sar</taxon>
        <taxon>Stramenopiles</taxon>
        <taxon>Oomycota</taxon>
        <taxon>Peronosporomycetes</taxon>
        <taxon>Peronosporales</taxon>
        <taxon>Peronosporaceae</taxon>
        <taxon>Peronospora</taxon>
    </lineage>
</organism>
<evidence type="ECO:0000256" key="3">
    <source>
        <dbReference type="ARBA" id="ARBA00022833"/>
    </source>
</evidence>
<keyword evidence="3" id="KW-0862">Zinc</keyword>
<feature type="compositionally biased region" description="Low complexity" evidence="5">
    <location>
        <begin position="398"/>
        <end position="412"/>
    </location>
</feature>
<proteinExistence type="predicted"/>
<dbReference type="Proteomes" id="UP001162060">
    <property type="component" value="Unassembled WGS sequence"/>
</dbReference>
<dbReference type="PROSITE" id="PS50178">
    <property type="entry name" value="ZF_FYVE"/>
    <property type="match status" value="1"/>
</dbReference>
<evidence type="ECO:0000313" key="7">
    <source>
        <dbReference type="EMBL" id="CAK7916574.1"/>
    </source>
</evidence>
<dbReference type="Gene3D" id="3.30.530.20">
    <property type="match status" value="1"/>
</dbReference>
<dbReference type="InterPro" id="IPR011011">
    <property type="entry name" value="Znf_FYVE_PHD"/>
</dbReference>
<dbReference type="CDD" id="cd00065">
    <property type="entry name" value="FYVE_like_SF"/>
    <property type="match status" value="1"/>
</dbReference>
<accession>A0AAV1TFN3</accession>
<dbReference type="AlphaFoldDB" id="A0AAV1TFN3"/>
<sequence>MPRKSSPPLPRTASGSSTHRSSHKLRFPLPDDYFPSLCLSLSKIQEYQTQVEEMITKTLESCKDHEARVAGCHPQEAKCWQDVARDSDLSISRQKQGAITTTRTFGNVAGDFHRFMDFFSSETSEQLFAWNQFFFGCAIDAVVLCNLNLDDQDNRATLGIKWTCMQPSMLTRKRDECFLEYMGFRKDDQGRDVAVIVRLPVEIPECPPLPDELKTKRERATTVSIVRASDLHPNATQVFILSHCDHKGLIVSTKYCKKLLKALKDVSLSSDAKRIATALSTPGFLEQTQVKTEAFTMGDTIRPWVPSAGVQRGCASCSRPFRGGHRRHHCQMCGDDFCSKCLVRRASVRRRTNTVGNSATMTSQRTFRVVQSTFCKVCISRTCEEAADAGKEQMGAARRSVVSSRSSSMPRRSSIEQPAIITPASSVSRSSVSQHTDAVYSSATWSEDTRTSWWSEIDTDACSWKSGSSRFSRISRNHSGIATVRSSISSDYSMGRNSILALQSHDSPQEIDTVHLNDRIDERSSIYEVIDTKDMMRDQQPEAHNEADDDFFSMFPDTVRARFSSTPTAPTTLPRNLKSTRSFKVTTSMASSKSLDQCIAEQNELLQQVLSASRILNTGVPPRNKVSPATESIHEGNDGSQDDGVFEL</sequence>
<feature type="region of interest" description="Disordered" evidence="5">
    <location>
        <begin position="618"/>
        <end position="648"/>
    </location>
</feature>
<dbReference type="EMBL" id="CAKLBY020000044">
    <property type="protein sequence ID" value="CAK7916574.1"/>
    <property type="molecule type" value="Genomic_DNA"/>
</dbReference>
<feature type="compositionally biased region" description="Pro residues" evidence="5">
    <location>
        <begin position="1"/>
        <end position="10"/>
    </location>
</feature>
<feature type="region of interest" description="Disordered" evidence="5">
    <location>
        <begin position="389"/>
        <end position="414"/>
    </location>
</feature>
<comment type="caution">
    <text evidence="7">The sequence shown here is derived from an EMBL/GenBank/DDBJ whole genome shotgun (WGS) entry which is preliminary data.</text>
</comment>
<keyword evidence="1" id="KW-0479">Metal-binding</keyword>
<dbReference type="Gene3D" id="3.30.40.10">
    <property type="entry name" value="Zinc/RING finger domain, C3HC4 (zinc finger)"/>
    <property type="match status" value="1"/>
</dbReference>
<dbReference type="InterPro" id="IPR013083">
    <property type="entry name" value="Znf_RING/FYVE/PHD"/>
</dbReference>
<reference evidence="7" key="1">
    <citation type="submission" date="2024-01" db="EMBL/GenBank/DDBJ databases">
        <authorList>
            <person name="Webb A."/>
        </authorList>
    </citation>
    <scope>NUCLEOTIDE SEQUENCE</scope>
    <source>
        <strain evidence="7">Pm1</strain>
    </source>
</reference>
<evidence type="ECO:0000256" key="4">
    <source>
        <dbReference type="PROSITE-ProRule" id="PRU00091"/>
    </source>
</evidence>
<evidence type="ECO:0000256" key="1">
    <source>
        <dbReference type="ARBA" id="ARBA00022723"/>
    </source>
</evidence>
<name>A0AAV1TFN3_9STRA</name>
<evidence type="ECO:0000259" key="6">
    <source>
        <dbReference type="PROSITE" id="PS50178"/>
    </source>
</evidence>
<dbReference type="PANTHER" id="PTHR13510:SF44">
    <property type="entry name" value="RABENOSYN-5"/>
    <property type="match status" value="1"/>
</dbReference>
<dbReference type="PANTHER" id="PTHR13510">
    <property type="entry name" value="FYVE-FINGER-CONTAINING RAB5 EFFECTOR PROTEIN RABENOSYN-5-RELATED"/>
    <property type="match status" value="1"/>
</dbReference>
<dbReference type="InterPro" id="IPR052727">
    <property type="entry name" value="Rab4/Rab5_effector"/>
</dbReference>
<dbReference type="GO" id="GO:0008270">
    <property type="term" value="F:zinc ion binding"/>
    <property type="evidence" value="ECO:0007669"/>
    <property type="project" value="UniProtKB-KW"/>
</dbReference>
<evidence type="ECO:0000256" key="2">
    <source>
        <dbReference type="ARBA" id="ARBA00022771"/>
    </source>
</evidence>
<dbReference type="SUPFAM" id="SSF55961">
    <property type="entry name" value="Bet v1-like"/>
    <property type="match status" value="1"/>
</dbReference>
<gene>
    <name evidence="7" type="ORF">PM001_LOCUS5427</name>
</gene>
<keyword evidence="2 4" id="KW-0863">Zinc-finger</keyword>
<evidence type="ECO:0000256" key="5">
    <source>
        <dbReference type="SAM" id="MobiDB-lite"/>
    </source>
</evidence>
<protein>
    <recommendedName>
        <fullName evidence="6">FYVE-type domain-containing protein</fullName>
    </recommendedName>
</protein>
<feature type="region of interest" description="Disordered" evidence="5">
    <location>
        <begin position="1"/>
        <end position="24"/>
    </location>
</feature>
<evidence type="ECO:0000313" key="8">
    <source>
        <dbReference type="Proteomes" id="UP001162060"/>
    </source>
</evidence>